<keyword evidence="3" id="KW-1185">Reference proteome</keyword>
<proteinExistence type="predicted"/>
<dbReference type="AlphaFoldDB" id="A0AAW3ZY18"/>
<evidence type="ECO:0000313" key="3">
    <source>
        <dbReference type="Proteomes" id="UP000650616"/>
    </source>
</evidence>
<dbReference type="RefSeq" id="WP_169936090.1">
    <property type="nucleotide sequence ID" value="NZ_CP012545.1"/>
</dbReference>
<evidence type="ECO:0000313" key="2">
    <source>
        <dbReference type="EMBL" id="MBE3608080.1"/>
    </source>
</evidence>
<dbReference type="Proteomes" id="UP001318760">
    <property type="component" value="Unassembled WGS sequence"/>
</dbReference>
<dbReference type="EMBL" id="LIWG01000005">
    <property type="protein sequence ID" value="MBE3608080.1"/>
    <property type="molecule type" value="Genomic_DNA"/>
</dbReference>
<name>A0AAW3ZY18_9BACT</name>
<reference evidence="1 4" key="2">
    <citation type="submission" date="2020-10" db="EMBL/GenBank/DDBJ databases">
        <title>Campylobacter californiensis sp. nov. isolated from cattle and feral swine in California.</title>
        <authorList>
            <person name="Miller W.G."/>
        </authorList>
    </citation>
    <scope>NUCLEOTIDE SEQUENCE [LARGE SCALE GENOMIC DNA]</scope>
    <source>
        <strain evidence="1 4">RM12919</strain>
    </source>
</reference>
<protein>
    <submittedName>
        <fullName evidence="2">Uncharacterized protein</fullName>
    </submittedName>
</protein>
<dbReference type="EMBL" id="JADBHS010000007">
    <property type="protein sequence ID" value="MBE2986411.1"/>
    <property type="molecule type" value="Genomic_DNA"/>
</dbReference>
<evidence type="ECO:0000313" key="4">
    <source>
        <dbReference type="Proteomes" id="UP001318760"/>
    </source>
</evidence>
<reference evidence="2 3" key="1">
    <citation type="submission" date="2015-08" db="EMBL/GenBank/DDBJ databases">
        <title>Comparative genomics of the Campylobacter concisus group.</title>
        <authorList>
            <person name="Yee E."/>
            <person name="Chapman M.H."/>
            <person name="Huynh S."/>
            <person name="Bono J.L."/>
            <person name="On S.L."/>
            <person name="St Leger J."/>
            <person name="Foster G."/>
            <person name="Parker C.T."/>
            <person name="Miller W.G."/>
        </authorList>
    </citation>
    <scope>NUCLEOTIDE SEQUENCE [LARGE SCALE GENOMIC DNA]</scope>
    <source>
        <strain evidence="2 3">RM9337</strain>
    </source>
</reference>
<gene>
    <name evidence="1" type="ORF">CCAL12919_04605</name>
    <name evidence="2" type="ORF">CCAL9337_04970</name>
</gene>
<accession>A0AAW3ZY18</accession>
<sequence length="110" mass="13363">MNQKICELFEDKKILLRDLRRVDLSEFCKKRLFEAYFGVDTKGYYEIVFIRYAKSRLLKKEALEICELCKRIETKFDTSIRKRTLFFSSQICSKSLEIFKQDGWRTYDFV</sequence>
<evidence type="ECO:0000313" key="1">
    <source>
        <dbReference type="EMBL" id="MBE2986411.1"/>
    </source>
</evidence>
<dbReference type="Proteomes" id="UP000650616">
    <property type="component" value="Unassembled WGS sequence"/>
</dbReference>
<comment type="caution">
    <text evidence="2">The sequence shown here is derived from an EMBL/GenBank/DDBJ whole genome shotgun (WGS) entry which is preliminary data.</text>
</comment>
<organism evidence="2 3">
    <name type="scientific">Campylobacter californiensis</name>
    <dbReference type="NCBI Taxonomy" id="1032243"/>
    <lineage>
        <taxon>Bacteria</taxon>
        <taxon>Pseudomonadati</taxon>
        <taxon>Campylobacterota</taxon>
        <taxon>Epsilonproteobacteria</taxon>
        <taxon>Campylobacterales</taxon>
        <taxon>Campylobacteraceae</taxon>
        <taxon>Campylobacter</taxon>
    </lineage>
</organism>